<evidence type="ECO:0000313" key="2">
    <source>
        <dbReference type="EMBL" id="SOR30589.1"/>
    </source>
</evidence>
<dbReference type="EMBL" id="LT962688">
    <property type="protein sequence ID" value="SOR30589.1"/>
    <property type="molecule type" value="Genomic_DNA"/>
</dbReference>
<evidence type="ECO:0000313" key="3">
    <source>
        <dbReference type="Proteomes" id="UP000233769"/>
    </source>
</evidence>
<name>A0A2N9AT97_METEX</name>
<proteinExistence type="predicted"/>
<gene>
    <name evidence="2" type="ORF">TK0001_3987</name>
</gene>
<accession>A0A2N9AT97</accession>
<organism evidence="2 3">
    <name type="scientific">Methylorubrum extorquens</name>
    <name type="common">Methylobacterium dichloromethanicum</name>
    <name type="synonym">Methylobacterium extorquens</name>
    <dbReference type="NCBI Taxonomy" id="408"/>
    <lineage>
        <taxon>Bacteria</taxon>
        <taxon>Pseudomonadati</taxon>
        <taxon>Pseudomonadota</taxon>
        <taxon>Alphaproteobacteria</taxon>
        <taxon>Hyphomicrobiales</taxon>
        <taxon>Methylobacteriaceae</taxon>
        <taxon>Methylorubrum</taxon>
    </lineage>
</organism>
<reference evidence="3" key="1">
    <citation type="submission" date="2017-10" db="EMBL/GenBank/DDBJ databases">
        <authorList>
            <person name="Regsiter A."/>
            <person name="William W."/>
        </authorList>
    </citation>
    <scope>NUCLEOTIDE SEQUENCE [LARGE SCALE GENOMIC DNA]</scope>
</reference>
<dbReference type="AlphaFoldDB" id="A0A2N9AT97"/>
<feature type="region of interest" description="Disordered" evidence="1">
    <location>
        <begin position="62"/>
        <end position="83"/>
    </location>
</feature>
<evidence type="ECO:0000256" key="1">
    <source>
        <dbReference type="SAM" id="MobiDB-lite"/>
    </source>
</evidence>
<sequence length="164" mass="17631">MMTDRLTQRPIPHAEAREAISRLVDGHFHTPDREHGRFGIPARPDYDDDLVLMAYVAQREAAEAPAGGAPSYDADPFARPAGRRAEPAVVAETAALPNGILRIDQADLGQSLTVVLRDGSEIGLVAREALKGRRAGETAEACLNRAVREAVLAHQPRDRPGNAG</sequence>
<dbReference type="Proteomes" id="UP000233769">
    <property type="component" value="Chromosome tk0001"/>
</dbReference>
<protein>
    <submittedName>
        <fullName evidence="2">Uncharacterized protein</fullName>
    </submittedName>
</protein>